<feature type="chain" id="PRO_5002845360" evidence="2">
    <location>
        <begin position="18"/>
        <end position="169"/>
    </location>
</feature>
<protein>
    <submittedName>
        <fullName evidence="3">Pc13g16010 protein</fullName>
    </submittedName>
</protein>
<evidence type="ECO:0000256" key="2">
    <source>
        <dbReference type="SAM" id="SignalP"/>
    </source>
</evidence>
<sequence>MKFTISAVLGLAASATAMSLSESVALGGAKDQCSSGDISCCDSKENLSADGILGNLLAKGALNGLLGNDNAACAKTSALDDLNVLSQTEDTDNGPSCKNIIACCPEGTGKLTVQFLVHCYRQRINGSPLSLKTKSGGHIVEQHENVTRSLLCMGVKRSLVELGVLNIWG</sequence>
<dbReference type="eggNOG" id="ENOG502RPJJ">
    <property type="taxonomic scope" value="Eukaryota"/>
</dbReference>
<reference evidence="3 4" key="1">
    <citation type="journal article" date="2008" name="Nat. Biotechnol.">
        <title>Genome sequencing and analysis of the filamentous fungus Penicillium chrysogenum.</title>
        <authorList>
            <person name="van den Berg M.A."/>
            <person name="Albang R."/>
            <person name="Albermann K."/>
            <person name="Badger J.H."/>
            <person name="Daran J.-M."/>
            <person name="Driessen A.J.M."/>
            <person name="Garcia-Estrada C."/>
            <person name="Fedorova N.D."/>
            <person name="Harris D.M."/>
            <person name="Heijne W.H.M."/>
            <person name="Joardar V.S."/>
            <person name="Kiel J.A.K.W."/>
            <person name="Kovalchuk A."/>
            <person name="Martin J.F."/>
            <person name="Nierman W.C."/>
            <person name="Nijland J.G."/>
            <person name="Pronk J.T."/>
            <person name="Roubos J.A."/>
            <person name="van der Klei I.J."/>
            <person name="van Peij N.N.M.E."/>
            <person name="Veenhuis M."/>
            <person name="von Doehren H."/>
            <person name="Wagner C."/>
            <person name="Wortman J.R."/>
            <person name="Bovenberg R.A.L."/>
        </authorList>
    </citation>
    <scope>NUCLEOTIDE SEQUENCE [LARGE SCALE GENOMIC DNA]</scope>
    <source>
        <strain evidence="4">ATCC 28089 / DSM 1075 / NRRL 1951 / Wisconsin 54-1255</strain>
    </source>
</reference>
<dbReference type="GO" id="GO:0009277">
    <property type="term" value="C:fungal-type cell wall"/>
    <property type="evidence" value="ECO:0007669"/>
    <property type="project" value="InterPro"/>
</dbReference>
<dbReference type="Proteomes" id="UP000000724">
    <property type="component" value="Contig Pc00c13"/>
</dbReference>
<keyword evidence="4" id="KW-1185">Reference proteome</keyword>
<dbReference type="VEuPathDB" id="FungiDB:PCH_Pc13g16010"/>
<name>B6H319_PENRW</name>
<dbReference type="OMA" id="ISCCDSK"/>
<evidence type="ECO:0000313" key="3">
    <source>
        <dbReference type="EMBL" id="CAP92670.1"/>
    </source>
</evidence>
<dbReference type="SMART" id="SM00075">
    <property type="entry name" value="HYDRO"/>
    <property type="match status" value="1"/>
</dbReference>
<evidence type="ECO:0000256" key="1">
    <source>
        <dbReference type="ARBA" id="ARBA00023157"/>
    </source>
</evidence>
<evidence type="ECO:0000313" key="4">
    <source>
        <dbReference type="Proteomes" id="UP000000724"/>
    </source>
</evidence>
<dbReference type="STRING" id="500485.B6H319"/>
<gene>
    <name evidence="3" type="ORF">Pc13g16010</name>
    <name evidence="3" type="ORF">PCH_Pc13g16010</name>
</gene>
<dbReference type="HOGENOM" id="CLU_1579045_0_0_1"/>
<proteinExistence type="predicted"/>
<keyword evidence="2" id="KW-0732">Signal</keyword>
<dbReference type="InterPro" id="IPR001338">
    <property type="entry name" value="Class_I_Hydrophobin"/>
</dbReference>
<dbReference type="BioCyc" id="PCHR:PC13G16010-MONOMER"/>
<organism evidence="3 4">
    <name type="scientific">Penicillium rubens (strain ATCC 28089 / DSM 1075 / NRRL 1951 / Wisconsin 54-1255)</name>
    <name type="common">Penicillium chrysogenum</name>
    <dbReference type="NCBI Taxonomy" id="500485"/>
    <lineage>
        <taxon>Eukaryota</taxon>
        <taxon>Fungi</taxon>
        <taxon>Dikarya</taxon>
        <taxon>Ascomycota</taxon>
        <taxon>Pezizomycotina</taxon>
        <taxon>Eurotiomycetes</taxon>
        <taxon>Eurotiomycetidae</taxon>
        <taxon>Eurotiales</taxon>
        <taxon>Aspergillaceae</taxon>
        <taxon>Penicillium</taxon>
        <taxon>Penicillium chrysogenum species complex</taxon>
    </lineage>
</organism>
<accession>B6H319</accession>
<keyword evidence="1" id="KW-1015">Disulfide bond</keyword>
<feature type="signal peptide" evidence="2">
    <location>
        <begin position="1"/>
        <end position="17"/>
    </location>
</feature>
<dbReference type="AlphaFoldDB" id="B6H319"/>
<dbReference type="GO" id="GO:0005199">
    <property type="term" value="F:structural constituent of cell wall"/>
    <property type="evidence" value="ECO:0007669"/>
    <property type="project" value="InterPro"/>
</dbReference>
<dbReference type="EMBL" id="AM920428">
    <property type="protein sequence ID" value="CAP92670.1"/>
    <property type="molecule type" value="Genomic_DNA"/>
</dbReference>
<dbReference type="OrthoDB" id="4468925at2759"/>